<feature type="compositionally biased region" description="Low complexity" evidence="2">
    <location>
        <begin position="232"/>
        <end position="249"/>
    </location>
</feature>
<feature type="region of interest" description="Disordered" evidence="2">
    <location>
        <begin position="733"/>
        <end position="791"/>
    </location>
</feature>
<feature type="region of interest" description="Disordered" evidence="2">
    <location>
        <begin position="880"/>
        <end position="936"/>
    </location>
</feature>
<feature type="region of interest" description="Disordered" evidence="2">
    <location>
        <begin position="230"/>
        <end position="254"/>
    </location>
</feature>
<dbReference type="EMBL" id="JAVKGR010000003">
    <property type="protein sequence ID" value="MDR8018894.1"/>
    <property type="molecule type" value="Genomic_DNA"/>
</dbReference>
<sequence>MSSSSYRLLLLGELPAPHPARRRASADRAGSSELLDAEARLLDLAQSADTLVLGRVPADVTAAVRHRARGPLARLRRRARLKRAVDGYGALGVDAVDLGSLVEDQVGEQTDGQTDSQVDGQGSAAPATMQQTSALISALHTGGIVSFGGSSPTATHRITLPAWCGARDLLLHSAPAHPDRGNALPTCAVDRQAWNIVLTRDGSHDSAAPGWFHMVQHLLDQQADLVLGLDPGSGSRANSGANSGASSGTNGAGDHRLVRSRRRWALRLGSTPTPGARQPTDAGAGSYLSTRVGFWCVLQIDRAPSPEPQITLSMMLYPVHLDDLGLLAPLPDLASVSRIREELQHRGLNGWTFSPPACQLGQDQWGPHLQMPLGTWQADGPPDRAVGLLPEAEDQPRQDPDETAPFRAHAEIRRGLEAFSASRHLGASLWAEAAERGGARLQWVSSRMAIAHTEAGPLLIDGYLGHSSALGAGISTDKQQTHRLLRHAGVPVAEAVSVSSAEQAWTAAAAMPGAVVVKPADREKGVGVSLGLESREQVHQAYHLARRYSRRVIVEEYVDVETELRAMASDQSCVSITERTLPQVLGDGISTVAQLVTERNAYRSTIFSLAGMDAVLDDPALEVLRAQGLAADSVPDRGELVTVGAVGGQSSGGDIAELSDVAQQQLRDTAVAAVAAVPGLRWGGVDLMVERGTGRVLVLEVNSRAGFGSATFPSAGRARDVAGLIWPLRVAHAAESGQPGHHSDGSTGSDSTGSPGSTGSDSTGSDSTDGAALPVPHTAPHPVAELSGAPKKKAPLPRMLFAYAEQRSMTVTRRGPRLRELSSGAQTVAPRPRLLTSRGLGTEDLAIACRTVDRIGPLRQLLRHQGVPLVAGTVVSDHHGLSKTEGWRGGAAAAPAETPVKAQAKAQVEAQAGTPTSGSASGSAPPRPRDLLATPYSAAWGGRRTRLIDNPAAFDWDRATRWMVQLRPEGLRLRLLSLPDRVLTVLHLAECPGGVKQVWTADEARPCALPDRVPDDLSDGVPNDLPGGVPGGLPGGMPDGVPDRAPHGLSASLLAECSAVARAAVSAVPQLRWAAVDVVVTSGSPSTTADTAAPGVAGPTRSGPTQLPAGATVLVEGMSIAPTLHPQDRIIAGDLTVFFDHLLAPTTT</sequence>
<keyword evidence="5" id="KW-1185">Reference proteome</keyword>
<comment type="caution">
    <text evidence="4">The sequence shown here is derived from an EMBL/GenBank/DDBJ whole genome shotgun (WGS) entry which is preliminary data.</text>
</comment>
<evidence type="ECO:0000313" key="5">
    <source>
        <dbReference type="Proteomes" id="UP001251870"/>
    </source>
</evidence>
<dbReference type="InterPro" id="IPR013815">
    <property type="entry name" value="ATP_grasp_subdomain_1"/>
</dbReference>
<dbReference type="Gene3D" id="3.30.1490.20">
    <property type="entry name" value="ATP-grasp fold, A domain"/>
    <property type="match status" value="1"/>
</dbReference>
<dbReference type="RefSeq" id="WP_310547880.1">
    <property type="nucleotide sequence ID" value="NZ_JAVKGR010000003.1"/>
</dbReference>
<feature type="compositionally biased region" description="Polar residues" evidence="2">
    <location>
        <begin position="107"/>
        <end position="120"/>
    </location>
</feature>
<evidence type="ECO:0000256" key="2">
    <source>
        <dbReference type="SAM" id="MobiDB-lite"/>
    </source>
</evidence>
<protein>
    <recommendedName>
        <fullName evidence="3">ATP-grasp domain-containing protein</fullName>
    </recommendedName>
</protein>
<keyword evidence="1" id="KW-0067">ATP-binding</keyword>
<gene>
    <name evidence="4" type="ORF">RIL96_04875</name>
</gene>
<organism evidence="4 5">
    <name type="scientific">Nesterenkonia aerolata</name>
    <dbReference type="NCBI Taxonomy" id="3074079"/>
    <lineage>
        <taxon>Bacteria</taxon>
        <taxon>Bacillati</taxon>
        <taxon>Actinomycetota</taxon>
        <taxon>Actinomycetes</taxon>
        <taxon>Micrococcales</taxon>
        <taxon>Micrococcaceae</taxon>
        <taxon>Nesterenkonia</taxon>
    </lineage>
</organism>
<accession>A0ABU2DQW3</accession>
<feature type="compositionally biased region" description="Low complexity" evidence="2">
    <location>
        <begin position="745"/>
        <end position="770"/>
    </location>
</feature>
<feature type="region of interest" description="Disordered" evidence="2">
    <location>
        <begin position="107"/>
        <end position="127"/>
    </location>
</feature>
<dbReference type="PROSITE" id="PS50975">
    <property type="entry name" value="ATP_GRASP"/>
    <property type="match status" value="1"/>
</dbReference>
<feature type="region of interest" description="Disordered" evidence="2">
    <location>
        <begin position="1083"/>
        <end position="1105"/>
    </location>
</feature>
<dbReference type="InterPro" id="IPR011761">
    <property type="entry name" value="ATP-grasp"/>
</dbReference>
<reference evidence="4 5" key="1">
    <citation type="submission" date="2023-09" db="EMBL/GenBank/DDBJ databases">
        <title>Description of three actinobacteria isolated from air of manufacturing shop in a pharmaceutical factory.</title>
        <authorList>
            <person name="Zhang D.-F."/>
        </authorList>
    </citation>
    <scope>NUCLEOTIDE SEQUENCE [LARGE SCALE GENOMIC DNA]</scope>
    <source>
        <strain evidence="4 5">LY-0111</strain>
    </source>
</reference>
<dbReference type="PANTHER" id="PTHR21621:SF0">
    <property type="entry name" value="BETA-CITRYLGLUTAMATE SYNTHASE B-RELATED"/>
    <property type="match status" value="1"/>
</dbReference>
<proteinExistence type="predicted"/>
<evidence type="ECO:0000313" key="4">
    <source>
        <dbReference type="EMBL" id="MDR8018894.1"/>
    </source>
</evidence>
<dbReference type="SUPFAM" id="SSF56059">
    <property type="entry name" value="Glutathione synthetase ATP-binding domain-like"/>
    <property type="match status" value="1"/>
</dbReference>
<dbReference type="PANTHER" id="PTHR21621">
    <property type="entry name" value="RIBOSOMAL PROTEIN S6 MODIFICATION PROTEIN"/>
    <property type="match status" value="1"/>
</dbReference>
<evidence type="ECO:0000259" key="3">
    <source>
        <dbReference type="PROSITE" id="PS50975"/>
    </source>
</evidence>
<dbReference type="Proteomes" id="UP001251870">
    <property type="component" value="Unassembled WGS sequence"/>
</dbReference>
<feature type="compositionally biased region" description="Low complexity" evidence="2">
    <location>
        <begin position="891"/>
        <end position="924"/>
    </location>
</feature>
<evidence type="ECO:0000256" key="1">
    <source>
        <dbReference type="PROSITE-ProRule" id="PRU00409"/>
    </source>
</evidence>
<feature type="domain" description="ATP-grasp" evidence="3">
    <location>
        <begin position="482"/>
        <end position="730"/>
    </location>
</feature>
<name>A0ABU2DQW3_9MICC</name>
<keyword evidence="1" id="KW-0547">Nucleotide-binding</keyword>
<dbReference type="Gene3D" id="3.30.470.20">
    <property type="entry name" value="ATP-grasp fold, B domain"/>
    <property type="match status" value="2"/>
</dbReference>